<proteinExistence type="predicted"/>
<gene>
    <name evidence="1" type="ORF">MLD38_005044</name>
</gene>
<protein>
    <submittedName>
        <fullName evidence="1">Uncharacterized protein</fullName>
    </submittedName>
</protein>
<accession>A0ACB9S753</accession>
<evidence type="ECO:0000313" key="2">
    <source>
        <dbReference type="Proteomes" id="UP001057402"/>
    </source>
</evidence>
<sequence>MTSLPTASLLMVTYSLLAMAAVAADDDQVCLTHLYQSLQDPLNHLTNWTPSTFASPCTGFTSHLYGATCNNGRVYKLSLSNLSLRGTIPPNLSLCTSLQSLDLSSNRLSGPIPPELHSLLNLALLNLSSNLLSGPIPPDLALCAYLNFIDLHSNLLTGTIPPQLGLLSRLSFFDVSYNRLEGEIPSSLGNRSGLAVRFNASSFVGNKGLYGYPLGEGRGGGGGHGGAFGDGDRGDRAWERAGEPDHKLRRGLYLAEGDGAEDGDGGR</sequence>
<comment type="caution">
    <text evidence="1">The sequence shown here is derived from an EMBL/GenBank/DDBJ whole genome shotgun (WGS) entry which is preliminary data.</text>
</comment>
<organism evidence="1 2">
    <name type="scientific">Melastoma candidum</name>
    <dbReference type="NCBI Taxonomy" id="119954"/>
    <lineage>
        <taxon>Eukaryota</taxon>
        <taxon>Viridiplantae</taxon>
        <taxon>Streptophyta</taxon>
        <taxon>Embryophyta</taxon>
        <taxon>Tracheophyta</taxon>
        <taxon>Spermatophyta</taxon>
        <taxon>Magnoliopsida</taxon>
        <taxon>eudicotyledons</taxon>
        <taxon>Gunneridae</taxon>
        <taxon>Pentapetalae</taxon>
        <taxon>rosids</taxon>
        <taxon>malvids</taxon>
        <taxon>Myrtales</taxon>
        <taxon>Melastomataceae</taxon>
        <taxon>Melastomatoideae</taxon>
        <taxon>Melastomateae</taxon>
        <taxon>Melastoma</taxon>
    </lineage>
</organism>
<keyword evidence="2" id="KW-1185">Reference proteome</keyword>
<evidence type="ECO:0000313" key="1">
    <source>
        <dbReference type="EMBL" id="KAI4387195.1"/>
    </source>
</evidence>
<dbReference type="EMBL" id="CM042881">
    <property type="protein sequence ID" value="KAI4387195.1"/>
    <property type="molecule type" value="Genomic_DNA"/>
</dbReference>
<dbReference type="Proteomes" id="UP001057402">
    <property type="component" value="Chromosome 2"/>
</dbReference>
<reference evidence="2" key="1">
    <citation type="journal article" date="2023" name="Front. Plant Sci.">
        <title>Chromosomal-level genome assembly of Melastoma candidum provides insights into trichome evolution.</title>
        <authorList>
            <person name="Zhong Y."/>
            <person name="Wu W."/>
            <person name="Sun C."/>
            <person name="Zou P."/>
            <person name="Liu Y."/>
            <person name="Dai S."/>
            <person name="Zhou R."/>
        </authorList>
    </citation>
    <scope>NUCLEOTIDE SEQUENCE [LARGE SCALE GENOMIC DNA]</scope>
</reference>
<name>A0ACB9S753_9MYRT</name>